<dbReference type="Proteomes" id="UP000036403">
    <property type="component" value="Unassembled WGS sequence"/>
</dbReference>
<dbReference type="Pfam" id="PF14529">
    <property type="entry name" value="Exo_endo_phos_2"/>
    <property type="match status" value="1"/>
</dbReference>
<dbReference type="Gene3D" id="3.60.10.10">
    <property type="entry name" value="Endonuclease/exonuclease/phosphatase"/>
    <property type="match status" value="1"/>
</dbReference>
<dbReference type="EMBL" id="LBMM01013508">
    <property type="protein sequence ID" value="KMQ85609.1"/>
    <property type="molecule type" value="Genomic_DNA"/>
</dbReference>
<feature type="compositionally biased region" description="Basic residues" evidence="1">
    <location>
        <begin position="215"/>
        <end position="225"/>
    </location>
</feature>
<dbReference type="PANTHER" id="PTHR33273">
    <property type="entry name" value="DOMAIN-CONTAINING PROTEIN, PUTATIVE-RELATED"/>
    <property type="match status" value="1"/>
</dbReference>
<evidence type="ECO:0000313" key="3">
    <source>
        <dbReference type="EMBL" id="KMQ85609.1"/>
    </source>
</evidence>
<dbReference type="GO" id="GO:0003964">
    <property type="term" value="F:RNA-directed DNA polymerase activity"/>
    <property type="evidence" value="ECO:0007669"/>
    <property type="project" value="UniProtKB-KW"/>
</dbReference>
<feature type="compositionally biased region" description="Basic and acidic residues" evidence="1">
    <location>
        <begin position="226"/>
        <end position="237"/>
    </location>
</feature>
<keyword evidence="3" id="KW-0695">RNA-directed DNA polymerase</keyword>
<keyword evidence="3" id="KW-0548">Nucleotidyltransferase</keyword>
<feature type="compositionally biased region" description="Basic residues" evidence="1">
    <location>
        <begin position="194"/>
        <end position="206"/>
    </location>
</feature>
<keyword evidence="3" id="KW-0808">Transferase</keyword>
<protein>
    <submittedName>
        <fullName evidence="3">Reverse transcriptase</fullName>
    </submittedName>
</protein>
<evidence type="ECO:0000313" key="4">
    <source>
        <dbReference type="Proteomes" id="UP000036403"/>
    </source>
</evidence>
<organism evidence="3 4">
    <name type="scientific">Lasius niger</name>
    <name type="common">Black garden ant</name>
    <dbReference type="NCBI Taxonomy" id="67767"/>
    <lineage>
        <taxon>Eukaryota</taxon>
        <taxon>Metazoa</taxon>
        <taxon>Ecdysozoa</taxon>
        <taxon>Arthropoda</taxon>
        <taxon>Hexapoda</taxon>
        <taxon>Insecta</taxon>
        <taxon>Pterygota</taxon>
        <taxon>Neoptera</taxon>
        <taxon>Endopterygota</taxon>
        <taxon>Hymenoptera</taxon>
        <taxon>Apocrita</taxon>
        <taxon>Aculeata</taxon>
        <taxon>Formicoidea</taxon>
        <taxon>Formicidae</taxon>
        <taxon>Formicinae</taxon>
        <taxon>Lasius</taxon>
        <taxon>Lasius</taxon>
    </lineage>
</organism>
<feature type="domain" description="Endonuclease/exonuclease/phosphatase" evidence="2">
    <location>
        <begin position="5"/>
        <end position="97"/>
    </location>
</feature>
<dbReference type="SUPFAM" id="SSF56219">
    <property type="entry name" value="DNase I-like"/>
    <property type="match status" value="1"/>
</dbReference>
<dbReference type="STRING" id="67767.A0A0J7K5U2"/>
<gene>
    <name evidence="3" type="ORF">RF55_15726</name>
</gene>
<keyword evidence="4" id="KW-1185">Reference proteome</keyword>
<evidence type="ECO:0000259" key="2">
    <source>
        <dbReference type="Pfam" id="PF14529"/>
    </source>
</evidence>
<accession>A0A0J7K5U2</accession>
<dbReference type="PANTHER" id="PTHR33273:SF2">
    <property type="entry name" value="ENDONUCLEASE_EXONUCLEASE_PHOSPHATASE DOMAIN-CONTAINING PROTEIN"/>
    <property type="match status" value="1"/>
</dbReference>
<reference evidence="3 4" key="1">
    <citation type="submission" date="2015-04" db="EMBL/GenBank/DDBJ databases">
        <title>Lasius niger genome sequencing.</title>
        <authorList>
            <person name="Konorov E.A."/>
            <person name="Nikitin M.A."/>
            <person name="Kirill M.V."/>
            <person name="Chang P."/>
        </authorList>
    </citation>
    <scope>NUCLEOTIDE SEQUENCE [LARGE SCALE GENOMIC DNA]</scope>
    <source>
        <tissue evidence="3">Whole</tissue>
    </source>
</reference>
<evidence type="ECO:0000256" key="1">
    <source>
        <dbReference type="SAM" id="MobiDB-lite"/>
    </source>
</evidence>
<dbReference type="AlphaFoldDB" id="A0A0J7K5U2"/>
<name>A0A0J7K5U2_LASNI</name>
<sequence length="237" mass="27215">MGDIVQELNGKILVCGDFNAKAVLWGATTTDWRGELITEWTAENDLRLVNVGNTPTCVRPQGTSIVDLTWASPGLTEYVEEWQVLENVETMSDHLYVSMKIGDSAPIRRGRYKEPGRWNFKKMDKTMFDEALKWACSVGPEEEESSTVSGMSAWIGRVMAEACDASAPKTGKYRKTQMYWWNATIADLRSKATKARRKWTRSRRRREQAEEIERKRAKYRRAKKDLKREIAKAKNKA</sequence>
<proteinExistence type="predicted"/>
<dbReference type="OrthoDB" id="7700944at2759"/>
<dbReference type="InterPro" id="IPR005135">
    <property type="entry name" value="Endo/exonuclease/phosphatase"/>
</dbReference>
<feature type="region of interest" description="Disordered" evidence="1">
    <location>
        <begin position="194"/>
        <end position="237"/>
    </location>
</feature>
<dbReference type="InterPro" id="IPR036691">
    <property type="entry name" value="Endo/exonu/phosph_ase_sf"/>
</dbReference>
<dbReference type="PaxDb" id="67767-A0A0J7K5U2"/>
<comment type="caution">
    <text evidence="3">The sequence shown here is derived from an EMBL/GenBank/DDBJ whole genome shotgun (WGS) entry which is preliminary data.</text>
</comment>